<evidence type="ECO:0000313" key="2">
    <source>
        <dbReference type="EMBL" id="MBD0383053.1"/>
    </source>
</evidence>
<dbReference type="AlphaFoldDB" id="A0A926QLP5"/>
<proteinExistence type="predicted"/>
<comment type="caution">
    <text evidence="2">The sequence shown here is derived from an EMBL/GenBank/DDBJ whole genome shotgun (WGS) entry which is preliminary data.</text>
</comment>
<gene>
    <name evidence="2" type="ORF">ICC18_23355</name>
</gene>
<reference evidence="2" key="1">
    <citation type="submission" date="2020-09" db="EMBL/GenBank/DDBJ databases">
        <title>Draft Genome Sequence of Paenibacillus sp. WST5.</title>
        <authorList>
            <person name="Bao Z."/>
        </authorList>
    </citation>
    <scope>NUCLEOTIDE SEQUENCE</scope>
    <source>
        <strain evidence="2">WST5</strain>
    </source>
</reference>
<evidence type="ECO:0000313" key="3">
    <source>
        <dbReference type="Proteomes" id="UP000650466"/>
    </source>
</evidence>
<name>A0A926QLP5_9BACL</name>
<evidence type="ECO:0000256" key="1">
    <source>
        <dbReference type="SAM" id="Coils"/>
    </source>
</evidence>
<sequence length="105" mass="11907">MTDTRQHQEPVRHALEAAEQAILLAQKAEHKLQAAMTQADPQAIQSSQAALVQAKRQVADAQSQLQTFNNEQYGQQIQQTLEQLTQASQDIDFNTEKFHTPRQIR</sequence>
<dbReference type="EMBL" id="JACVVD010000009">
    <property type="protein sequence ID" value="MBD0383053.1"/>
    <property type="molecule type" value="Genomic_DNA"/>
</dbReference>
<protein>
    <submittedName>
        <fullName evidence="2">Uncharacterized protein</fullName>
    </submittedName>
</protein>
<accession>A0A926QLP5</accession>
<keyword evidence="3" id="KW-1185">Reference proteome</keyword>
<organism evidence="2 3">
    <name type="scientific">Paenibacillus sedimenti</name>
    <dbReference type="NCBI Taxonomy" id="2770274"/>
    <lineage>
        <taxon>Bacteria</taxon>
        <taxon>Bacillati</taxon>
        <taxon>Bacillota</taxon>
        <taxon>Bacilli</taxon>
        <taxon>Bacillales</taxon>
        <taxon>Paenibacillaceae</taxon>
        <taxon>Paenibacillus</taxon>
    </lineage>
</organism>
<keyword evidence="1" id="KW-0175">Coiled coil</keyword>
<dbReference type="Proteomes" id="UP000650466">
    <property type="component" value="Unassembled WGS sequence"/>
</dbReference>
<feature type="coiled-coil region" evidence="1">
    <location>
        <begin position="18"/>
        <end position="90"/>
    </location>
</feature>
<dbReference type="RefSeq" id="WP_188176827.1">
    <property type="nucleotide sequence ID" value="NZ_JACVVD010000009.1"/>
</dbReference>